<feature type="domain" description="SfsA N-terminal OB" evidence="3">
    <location>
        <begin position="13"/>
        <end position="80"/>
    </location>
</feature>
<dbReference type="Proteomes" id="UP000275281">
    <property type="component" value="Unassembled WGS sequence"/>
</dbReference>
<reference evidence="4 5" key="1">
    <citation type="submission" date="2018-11" db="EMBL/GenBank/DDBJ databases">
        <authorList>
            <person name="Ye M.-Q."/>
            <person name="Du Z.-J."/>
        </authorList>
    </citation>
    <scope>NUCLEOTIDE SEQUENCE [LARGE SCALE GENOMIC DNA]</scope>
    <source>
        <strain evidence="4 5">U0105</strain>
    </source>
</reference>
<keyword evidence="5" id="KW-1185">Reference proteome</keyword>
<proteinExistence type="inferred from homology"/>
<dbReference type="AlphaFoldDB" id="A0A3N5Z4B8"/>
<gene>
    <name evidence="1 4" type="primary">sfsA</name>
    <name evidence="4" type="ORF">DRW07_18085</name>
</gene>
<sequence length="235" mass="26430">MEFSCPLLKGKLIKRYKRFLADIELESGEVITAHCPNTGAMTHCATPGWTVYVRFDPNPKRKLAYTWELCVTDQGHWIGINTHNANKLVNEALAYQKALFPFHFDTIKSERHLNGSASRFDFVLHNESSDEYHVVEVKSVTLLEKDQGYFPDAKTTRGTRHCIEMTELVKQGIKCSLVFCVQHTGIKRVSPAAHIDPEYANALVHAYESGVSIHALGCAISKEKMTINQSLPVIV</sequence>
<organism evidence="4 5">
    <name type="scientific">Alteromonas sediminis</name>
    <dbReference type="NCBI Taxonomy" id="2259342"/>
    <lineage>
        <taxon>Bacteria</taxon>
        <taxon>Pseudomonadati</taxon>
        <taxon>Pseudomonadota</taxon>
        <taxon>Gammaproteobacteria</taxon>
        <taxon>Alteromonadales</taxon>
        <taxon>Alteromonadaceae</taxon>
        <taxon>Alteromonas/Salinimonas group</taxon>
        <taxon>Alteromonas</taxon>
    </lineage>
</organism>
<dbReference type="PANTHER" id="PTHR30545">
    <property type="entry name" value="SUGAR FERMENTATION STIMULATION PROTEIN A"/>
    <property type="match status" value="1"/>
</dbReference>
<evidence type="ECO:0000313" key="4">
    <source>
        <dbReference type="EMBL" id="RPJ64834.1"/>
    </source>
</evidence>
<feature type="domain" description="Sugar fermentation stimulation protein C-terminal" evidence="2">
    <location>
        <begin position="84"/>
        <end position="223"/>
    </location>
</feature>
<dbReference type="PANTHER" id="PTHR30545:SF2">
    <property type="entry name" value="SUGAR FERMENTATION STIMULATION PROTEIN A"/>
    <property type="match status" value="1"/>
</dbReference>
<protein>
    <recommendedName>
        <fullName evidence="1">Sugar fermentation stimulation protein homolog</fullName>
    </recommendedName>
</protein>
<dbReference type="HAMAP" id="MF_00095">
    <property type="entry name" value="SfsA"/>
    <property type="match status" value="1"/>
</dbReference>
<evidence type="ECO:0000259" key="3">
    <source>
        <dbReference type="Pfam" id="PF17746"/>
    </source>
</evidence>
<dbReference type="FunFam" id="2.40.50.580:FF:000001">
    <property type="entry name" value="Sugar fermentation stimulation protein A"/>
    <property type="match status" value="1"/>
</dbReference>
<dbReference type="RefSeq" id="WP_124029356.1">
    <property type="nucleotide sequence ID" value="NZ_JBHRSN010000012.1"/>
</dbReference>
<dbReference type="InterPro" id="IPR041465">
    <property type="entry name" value="SfsA_N"/>
</dbReference>
<dbReference type="NCBIfam" id="TIGR00230">
    <property type="entry name" value="sfsA"/>
    <property type="match status" value="1"/>
</dbReference>
<dbReference type="Gene3D" id="2.40.50.580">
    <property type="match status" value="1"/>
</dbReference>
<dbReference type="InterPro" id="IPR040452">
    <property type="entry name" value="SfsA_C"/>
</dbReference>
<accession>A0A3N5Z4B8</accession>
<dbReference type="Pfam" id="PF17746">
    <property type="entry name" value="SfsA_N"/>
    <property type="match status" value="1"/>
</dbReference>
<evidence type="ECO:0000259" key="2">
    <source>
        <dbReference type="Pfam" id="PF03749"/>
    </source>
</evidence>
<name>A0A3N5Z4B8_9ALTE</name>
<comment type="similarity">
    <text evidence="1">Belongs to the SfsA family.</text>
</comment>
<dbReference type="Gene3D" id="3.40.1350.60">
    <property type="match status" value="1"/>
</dbReference>
<dbReference type="CDD" id="cd22359">
    <property type="entry name" value="SfsA-like_bacterial"/>
    <property type="match status" value="1"/>
</dbReference>
<comment type="caution">
    <text evidence="4">The sequence shown here is derived from an EMBL/GenBank/DDBJ whole genome shotgun (WGS) entry which is preliminary data.</text>
</comment>
<dbReference type="InterPro" id="IPR005224">
    <property type="entry name" value="SfsA"/>
</dbReference>
<dbReference type="Pfam" id="PF03749">
    <property type="entry name" value="SfsA"/>
    <property type="match status" value="1"/>
</dbReference>
<evidence type="ECO:0000256" key="1">
    <source>
        <dbReference type="HAMAP-Rule" id="MF_00095"/>
    </source>
</evidence>
<dbReference type="EMBL" id="RPOK01000007">
    <property type="protein sequence ID" value="RPJ64834.1"/>
    <property type="molecule type" value="Genomic_DNA"/>
</dbReference>
<dbReference type="GO" id="GO:0003677">
    <property type="term" value="F:DNA binding"/>
    <property type="evidence" value="ECO:0007669"/>
    <property type="project" value="InterPro"/>
</dbReference>
<dbReference type="OrthoDB" id="9802365at2"/>
<evidence type="ECO:0000313" key="5">
    <source>
        <dbReference type="Proteomes" id="UP000275281"/>
    </source>
</evidence>